<organism evidence="5 6">
    <name type="scientific">Sinorhizobium kostiense</name>
    <dbReference type="NCBI Taxonomy" id="76747"/>
    <lineage>
        <taxon>Bacteria</taxon>
        <taxon>Pseudomonadati</taxon>
        <taxon>Pseudomonadota</taxon>
        <taxon>Alphaproteobacteria</taxon>
        <taxon>Hyphomicrobiales</taxon>
        <taxon>Rhizobiaceae</taxon>
        <taxon>Sinorhizobium/Ensifer group</taxon>
        <taxon>Sinorhizobium</taxon>
    </lineage>
</organism>
<comment type="subcellular location">
    <subcellularLocation>
        <location evidence="1">Periplasm</location>
    </subcellularLocation>
</comment>
<name>A0ABS4QUP7_9HYPH</name>
<dbReference type="Gene3D" id="3.40.190.10">
    <property type="entry name" value="Periplasmic binding protein-like II"/>
    <property type="match status" value="2"/>
</dbReference>
<feature type="signal peptide" evidence="3">
    <location>
        <begin position="1"/>
        <end position="23"/>
    </location>
</feature>
<feature type="domain" description="Solute-binding protein family 3/N-terminal" evidence="4">
    <location>
        <begin position="26"/>
        <end position="248"/>
    </location>
</feature>
<dbReference type="RefSeq" id="WP_209600612.1">
    <property type="nucleotide sequence ID" value="NZ_JAGILA010000001.1"/>
</dbReference>
<accession>A0ABS4QUP7</accession>
<evidence type="ECO:0000313" key="6">
    <source>
        <dbReference type="Proteomes" id="UP000730739"/>
    </source>
</evidence>
<sequence>MFITKLAIGVFGLALAFSGPAFAADSVKVGVTTTGVPFTFVDTTSQQVTGAMVDIVNAIAADNGIEAQFELTAFSALIPSLNAGKIDIISAGMLATDERRKIVNFSDTVYSYGDAMFVAADNPENYTIEALKGETVGAQIGTTFADSLKALGIFGEVKLYDSIADIMRDVKLGRIKAGFGDQPIVAYQIAKNPALGVRLVDGYKPLKSGDVALAVPKDKAELLQKINASIAKLKESGELEKIFAKYGI</sequence>
<evidence type="ECO:0000256" key="2">
    <source>
        <dbReference type="ARBA" id="ARBA00022729"/>
    </source>
</evidence>
<gene>
    <name evidence="5" type="ORF">J2Z31_000862</name>
</gene>
<evidence type="ECO:0000256" key="3">
    <source>
        <dbReference type="SAM" id="SignalP"/>
    </source>
</evidence>
<dbReference type="EMBL" id="JAGILA010000001">
    <property type="protein sequence ID" value="MBP2234372.1"/>
    <property type="molecule type" value="Genomic_DNA"/>
</dbReference>
<reference evidence="5 6" key="1">
    <citation type="submission" date="2021-03" db="EMBL/GenBank/DDBJ databases">
        <title>Genomic Encyclopedia of Type Strains, Phase IV (KMG-IV): sequencing the most valuable type-strain genomes for metagenomic binning, comparative biology and taxonomic classification.</title>
        <authorList>
            <person name="Goeker M."/>
        </authorList>
    </citation>
    <scope>NUCLEOTIDE SEQUENCE [LARGE SCALE GENOMIC DNA]</scope>
    <source>
        <strain evidence="5 6">DSM 13372</strain>
    </source>
</reference>
<evidence type="ECO:0000259" key="4">
    <source>
        <dbReference type="SMART" id="SM00062"/>
    </source>
</evidence>
<dbReference type="SUPFAM" id="SSF53850">
    <property type="entry name" value="Periplasmic binding protein-like II"/>
    <property type="match status" value="1"/>
</dbReference>
<keyword evidence="6" id="KW-1185">Reference proteome</keyword>
<dbReference type="SMART" id="SM00062">
    <property type="entry name" value="PBPb"/>
    <property type="match status" value="1"/>
</dbReference>
<evidence type="ECO:0000256" key="1">
    <source>
        <dbReference type="ARBA" id="ARBA00004418"/>
    </source>
</evidence>
<dbReference type="Pfam" id="PF00497">
    <property type="entry name" value="SBP_bac_3"/>
    <property type="match status" value="1"/>
</dbReference>
<dbReference type="Proteomes" id="UP000730739">
    <property type="component" value="Unassembled WGS sequence"/>
</dbReference>
<feature type="chain" id="PRO_5046267653" evidence="3">
    <location>
        <begin position="24"/>
        <end position="248"/>
    </location>
</feature>
<dbReference type="InterPro" id="IPR001638">
    <property type="entry name" value="Solute-binding_3/MltF_N"/>
</dbReference>
<keyword evidence="2 3" id="KW-0732">Signal</keyword>
<dbReference type="PANTHER" id="PTHR35936:SF17">
    <property type="entry name" value="ARGININE-BINDING EXTRACELLULAR PROTEIN ARTP"/>
    <property type="match status" value="1"/>
</dbReference>
<proteinExistence type="predicted"/>
<comment type="caution">
    <text evidence="5">The sequence shown here is derived from an EMBL/GenBank/DDBJ whole genome shotgun (WGS) entry which is preliminary data.</text>
</comment>
<evidence type="ECO:0000313" key="5">
    <source>
        <dbReference type="EMBL" id="MBP2234372.1"/>
    </source>
</evidence>
<protein>
    <submittedName>
        <fullName evidence="5">Polar amino acid transport system substrate-binding protein</fullName>
    </submittedName>
</protein>
<dbReference type="PANTHER" id="PTHR35936">
    <property type="entry name" value="MEMBRANE-BOUND LYTIC MUREIN TRANSGLYCOSYLASE F"/>
    <property type="match status" value="1"/>
</dbReference>
<dbReference type="CDD" id="cd13530">
    <property type="entry name" value="PBP2_peptides_like"/>
    <property type="match status" value="1"/>
</dbReference>